<dbReference type="InterPro" id="IPR015943">
    <property type="entry name" value="WD40/YVTN_repeat-like_dom_sf"/>
</dbReference>
<dbReference type="Gene3D" id="3.40.50.2300">
    <property type="match status" value="2"/>
</dbReference>
<evidence type="ECO:0000256" key="7">
    <source>
        <dbReference type="ARBA" id="ARBA00022737"/>
    </source>
</evidence>
<dbReference type="EC" id="3.1.3.16" evidence="4"/>
<keyword evidence="5 13" id="KW-0853">WD repeat</keyword>
<evidence type="ECO:0000313" key="17">
    <source>
        <dbReference type="Proteomes" id="UP000887458"/>
    </source>
</evidence>
<dbReference type="CDD" id="cd00200">
    <property type="entry name" value="WD40"/>
    <property type="match status" value="1"/>
</dbReference>
<organism evidence="16 17">
    <name type="scientific">Dermatophagoides pteronyssinus</name>
    <name type="common">European house dust mite</name>
    <dbReference type="NCBI Taxonomy" id="6956"/>
    <lineage>
        <taxon>Eukaryota</taxon>
        <taxon>Metazoa</taxon>
        <taxon>Ecdysozoa</taxon>
        <taxon>Arthropoda</taxon>
        <taxon>Chelicerata</taxon>
        <taxon>Arachnida</taxon>
        <taxon>Acari</taxon>
        <taxon>Acariformes</taxon>
        <taxon>Sarcoptiformes</taxon>
        <taxon>Astigmata</taxon>
        <taxon>Psoroptidia</taxon>
        <taxon>Analgoidea</taxon>
        <taxon>Pyroglyphidae</taxon>
        <taxon>Dermatophagoidinae</taxon>
        <taxon>Dermatophagoides</taxon>
    </lineage>
</organism>
<dbReference type="InterPro" id="IPR019775">
    <property type="entry name" value="WD40_repeat_CS"/>
</dbReference>
<gene>
    <name evidence="16" type="primary">PWP2_2</name>
    <name evidence="16" type="ORF">DERP_013283</name>
</gene>
<dbReference type="PANTHER" id="PTHR19858">
    <property type="entry name" value="WD40 REPEAT PROTEIN"/>
    <property type="match status" value="1"/>
</dbReference>
<dbReference type="InterPro" id="IPR036322">
    <property type="entry name" value="WD40_repeat_dom_sf"/>
</dbReference>
<dbReference type="PROSITE" id="PS50082">
    <property type="entry name" value="WD_REPEATS_2"/>
    <property type="match status" value="3"/>
</dbReference>
<evidence type="ECO:0000256" key="4">
    <source>
        <dbReference type="ARBA" id="ARBA00013081"/>
    </source>
</evidence>
<keyword evidence="8" id="KW-0378">Hydrolase</keyword>
<dbReference type="InterPro" id="IPR011047">
    <property type="entry name" value="Quinoprotein_ADH-like_sf"/>
</dbReference>
<feature type="repeat" description="WD" evidence="13">
    <location>
        <begin position="498"/>
        <end position="531"/>
    </location>
</feature>
<dbReference type="InterPro" id="IPR007148">
    <property type="entry name" value="SSU_processome_Utp12"/>
</dbReference>
<evidence type="ECO:0000259" key="15">
    <source>
        <dbReference type="Pfam" id="PF04003"/>
    </source>
</evidence>
<name>A0ABQ8J3G7_DERPT</name>
<comment type="similarity">
    <text evidence="2">Belongs to the SSU72 phosphatase family.</text>
</comment>
<keyword evidence="17" id="KW-1185">Reference proteome</keyword>
<dbReference type="Proteomes" id="UP000887458">
    <property type="component" value="Unassembled WGS sequence"/>
</dbReference>
<dbReference type="PROSITE" id="PS50294">
    <property type="entry name" value="WD_REPEATS_REGION"/>
    <property type="match status" value="2"/>
</dbReference>
<reference evidence="16 17" key="2">
    <citation type="journal article" date="2022" name="Mol. Biol. Evol.">
        <title>Comparative Genomics Reveals Insights into the Divergent Evolution of Astigmatic Mites and Household Pest Adaptations.</title>
        <authorList>
            <person name="Xiong Q."/>
            <person name="Wan A.T."/>
            <person name="Liu X."/>
            <person name="Fung C.S."/>
            <person name="Xiao X."/>
            <person name="Malainual N."/>
            <person name="Hou J."/>
            <person name="Wang L."/>
            <person name="Wang M."/>
            <person name="Yang K.Y."/>
            <person name="Cui Y."/>
            <person name="Leung E.L."/>
            <person name="Nong W."/>
            <person name="Shin S.K."/>
            <person name="Au S.W."/>
            <person name="Jeong K.Y."/>
            <person name="Chew F.T."/>
            <person name="Hui J.H."/>
            <person name="Leung T.F."/>
            <person name="Tungtrongchitr A."/>
            <person name="Zhong N."/>
            <person name="Liu Z."/>
            <person name="Tsui S.K."/>
        </authorList>
    </citation>
    <scope>NUCLEOTIDE SEQUENCE [LARGE SCALE GENOMIC DNA]</scope>
    <source>
        <strain evidence="16">Derp</strain>
    </source>
</reference>
<evidence type="ECO:0000256" key="5">
    <source>
        <dbReference type="ARBA" id="ARBA00022574"/>
    </source>
</evidence>
<dbReference type="InterPro" id="IPR027145">
    <property type="entry name" value="PWP2"/>
</dbReference>
<comment type="subcellular location">
    <subcellularLocation>
        <location evidence="1">Nucleus</location>
        <location evidence="1">Nucleolus</location>
    </subcellularLocation>
</comment>
<protein>
    <recommendedName>
        <fullName evidence="4">protein-serine/threonine phosphatase</fullName>
        <ecNumber evidence="4">3.1.3.16</ecNumber>
    </recommendedName>
</protein>
<comment type="catalytic activity">
    <reaction evidence="12">
        <text>O-phospho-L-threonyl-[protein] + H2O = L-threonyl-[protein] + phosphate</text>
        <dbReference type="Rhea" id="RHEA:47004"/>
        <dbReference type="Rhea" id="RHEA-COMP:11060"/>
        <dbReference type="Rhea" id="RHEA-COMP:11605"/>
        <dbReference type="ChEBI" id="CHEBI:15377"/>
        <dbReference type="ChEBI" id="CHEBI:30013"/>
        <dbReference type="ChEBI" id="CHEBI:43474"/>
        <dbReference type="ChEBI" id="CHEBI:61977"/>
        <dbReference type="EC" id="3.1.3.16"/>
    </reaction>
</comment>
<feature type="repeat" description="WD" evidence="13">
    <location>
        <begin position="363"/>
        <end position="404"/>
    </location>
</feature>
<dbReference type="InterPro" id="IPR001680">
    <property type="entry name" value="WD40_rpt"/>
</dbReference>
<evidence type="ECO:0000256" key="6">
    <source>
        <dbReference type="ARBA" id="ARBA00022664"/>
    </source>
</evidence>
<evidence type="ECO:0000256" key="2">
    <source>
        <dbReference type="ARBA" id="ARBA00008978"/>
    </source>
</evidence>
<reference evidence="16 17" key="1">
    <citation type="journal article" date="2018" name="J. Allergy Clin. Immunol.">
        <title>High-quality assembly of Dermatophagoides pteronyssinus genome and transcriptome reveals a wide range of novel allergens.</title>
        <authorList>
            <person name="Liu X.Y."/>
            <person name="Yang K.Y."/>
            <person name="Wang M.Q."/>
            <person name="Kwok J.S."/>
            <person name="Zeng X."/>
            <person name="Yang Z."/>
            <person name="Xiao X.J."/>
            <person name="Lau C.P."/>
            <person name="Li Y."/>
            <person name="Huang Z.M."/>
            <person name="Ba J.G."/>
            <person name="Yim A.K."/>
            <person name="Ouyang C.Y."/>
            <person name="Ngai S.M."/>
            <person name="Chan T.F."/>
            <person name="Leung E.L."/>
            <person name="Liu L."/>
            <person name="Liu Z.G."/>
            <person name="Tsui S.K."/>
        </authorList>
    </citation>
    <scope>NUCLEOTIDE SEQUENCE [LARGE SCALE GENOMIC DNA]</scope>
    <source>
        <strain evidence="16">Derp</strain>
    </source>
</reference>
<keyword evidence="7" id="KW-0677">Repeat</keyword>
<evidence type="ECO:0000256" key="1">
    <source>
        <dbReference type="ARBA" id="ARBA00004604"/>
    </source>
</evidence>
<evidence type="ECO:0000313" key="16">
    <source>
        <dbReference type="EMBL" id="KAH9417113.1"/>
    </source>
</evidence>
<dbReference type="Gene3D" id="2.130.10.10">
    <property type="entry name" value="YVTN repeat-like/Quinoprotein amine dehydrogenase"/>
    <property type="match status" value="3"/>
</dbReference>
<dbReference type="Pfam" id="PF04722">
    <property type="entry name" value="Ssu72"/>
    <property type="match status" value="1"/>
</dbReference>
<comment type="similarity">
    <text evidence="3">Belongs to the WD repeat PWP2 family.</text>
</comment>
<comment type="caution">
    <text evidence="16">The sequence shown here is derived from an EMBL/GenBank/DDBJ whole genome shotgun (WGS) entry which is preliminary data.</text>
</comment>
<feature type="coiled-coil region" evidence="14">
    <location>
        <begin position="1043"/>
        <end position="1070"/>
    </location>
</feature>
<dbReference type="SMART" id="SM00320">
    <property type="entry name" value="WD40"/>
    <property type="match status" value="10"/>
</dbReference>
<dbReference type="PANTHER" id="PTHR19858:SF0">
    <property type="entry name" value="PERIODIC TRYPTOPHAN PROTEIN 2 HOMOLOG"/>
    <property type="match status" value="1"/>
</dbReference>
<feature type="repeat" description="WD" evidence="13">
    <location>
        <begin position="406"/>
        <end position="449"/>
    </location>
</feature>
<feature type="domain" description="Small-subunit processome Utp12" evidence="15">
    <location>
        <begin position="770"/>
        <end position="874"/>
    </location>
</feature>
<accession>A0ABQ8J3G7</accession>
<dbReference type="SUPFAM" id="SSF50998">
    <property type="entry name" value="Quinoprotein alcohol dehydrogenase-like"/>
    <property type="match status" value="1"/>
</dbReference>
<keyword evidence="6" id="KW-0507">mRNA processing</keyword>
<dbReference type="SUPFAM" id="SSF50978">
    <property type="entry name" value="WD40 repeat-like"/>
    <property type="match status" value="1"/>
</dbReference>
<comment type="catalytic activity">
    <reaction evidence="11">
        <text>O-phospho-L-seryl-[protein] + H2O = L-seryl-[protein] + phosphate</text>
        <dbReference type="Rhea" id="RHEA:20629"/>
        <dbReference type="Rhea" id="RHEA-COMP:9863"/>
        <dbReference type="Rhea" id="RHEA-COMP:11604"/>
        <dbReference type="ChEBI" id="CHEBI:15377"/>
        <dbReference type="ChEBI" id="CHEBI:29999"/>
        <dbReference type="ChEBI" id="CHEBI:43474"/>
        <dbReference type="ChEBI" id="CHEBI:83421"/>
        <dbReference type="EC" id="3.1.3.16"/>
    </reaction>
</comment>
<evidence type="ECO:0000256" key="14">
    <source>
        <dbReference type="SAM" id="Coils"/>
    </source>
</evidence>
<evidence type="ECO:0000256" key="13">
    <source>
        <dbReference type="PROSITE-ProRule" id="PRU00221"/>
    </source>
</evidence>
<evidence type="ECO:0000256" key="11">
    <source>
        <dbReference type="ARBA" id="ARBA00047761"/>
    </source>
</evidence>
<evidence type="ECO:0000256" key="12">
    <source>
        <dbReference type="ARBA" id="ARBA00048336"/>
    </source>
</evidence>
<keyword evidence="14" id="KW-0175">Coiled coil</keyword>
<evidence type="ECO:0000256" key="10">
    <source>
        <dbReference type="ARBA" id="ARBA00023242"/>
    </source>
</evidence>
<evidence type="ECO:0000256" key="8">
    <source>
        <dbReference type="ARBA" id="ARBA00022801"/>
    </source>
</evidence>
<proteinExistence type="inferred from homology"/>
<evidence type="ECO:0000256" key="9">
    <source>
        <dbReference type="ARBA" id="ARBA00022912"/>
    </source>
</evidence>
<dbReference type="Pfam" id="PF04003">
    <property type="entry name" value="Utp12"/>
    <property type="match status" value="1"/>
</dbReference>
<dbReference type="InterPro" id="IPR006811">
    <property type="entry name" value="RNA_pol_II_suA"/>
</dbReference>
<keyword evidence="10" id="KW-0539">Nucleus</keyword>
<evidence type="ECO:0000256" key="3">
    <source>
        <dbReference type="ARBA" id="ARBA00010226"/>
    </source>
</evidence>
<keyword evidence="9" id="KW-0904">Protein phosphatase</keyword>
<dbReference type="PROSITE" id="PS00678">
    <property type="entry name" value="WD_REPEATS_1"/>
    <property type="match status" value="2"/>
</dbReference>
<dbReference type="EMBL" id="NJHN03000081">
    <property type="protein sequence ID" value="KAH9417113.1"/>
    <property type="molecule type" value="Genomic_DNA"/>
</dbReference>
<sequence>MRFSYKFNNVLGSVYDHGNLQFFPDSNCLLSPCGNKLIVYDLKNGKCQALPFEIQFNICRIALSPDAAILLIVTEKNQVMIASLLGNVILHRKDFKHIGDQINDVQFSPDGKYFAICGSSKVLVYLTPGYIGQGKGRQLSGFKIHKMIQPSHEESVSIAWNRTSQLLLITSKDYSMRIYPIDRKIDRFGDFITLTAHNDLIIGAFFAQSKPNPLNIYSISRNGQLFAWNCNWTEIDNDAVEKLNYKISEKKYLFEDLKEKNSGTRITAYGYEPKARLMLVGYNDGRFMLYDLADMILIHSLQLSNKTPISTVSFNSNGAWIALGSCPGSGNKYDFDNEVSTQTQLIVWEWQSESFILKQSGYSNSVTNSYECLAYSPDASLLITGGTDGRLKVWNLFTGFCVSMFSTEHKGPITAVEFVPGKDGKVFVTCSLDGTVKAFDLNRYRCFRTLAAPSDSKPAQFISLAVDKIGGDFIAAGSHNFFEIFLWSLKTGRLLEMLTGHEAPVSSLKFSPNSNTLYSCSWDCTVRIWNLFEGAKHTREVIKLGSDALCLDIREDGHEFAVATLNGTISFFGAESGDQLGIGIEGKNDLGRSRYQGEEVDDKYKYFSTFAYSVDGEYLIAAGRSKYVCIYNVKQKLLVKRFEISNNLSLDGFAEFISKRKMQEFGFDMDRIKYRDDESSFAPIALPGVIKSDYADRQLMPIIAVMQIRFSPTMRSFALASTEGVLYYSIDNTTTFNPYELDTTVTLDSYRENLQNKHYAQALMQALKFNDWNLIQESLENIPPDQIGLITSTLSLTMVDRLLSHLDKGFDRTGHFEFYLRWVESILIQHASAMKSYLSTEQTTALRRLHQTLKNKHHDLAKIVEFTKYSCKFMAIMAKHTKPNQEITNDDECDDQMDIDDEQILIDDDYSKKGFNVRSFGSGNQVKLPGPAQDKPNVYDFGTAYEYMYNDLLNKDKNLYTQNGILHMLDRNRRIKLHPEKFQTCRDKFDVIFTCEERVYDQVVEAELNLRSPLDYSTVHIINIDVQDNHEEATIGALLMLKMAQSLAQSKDLDNDIDELLQEFETTINRPLLHTIAFQ</sequence>
<dbReference type="Pfam" id="PF00400">
    <property type="entry name" value="WD40"/>
    <property type="match status" value="4"/>
</dbReference>